<comment type="caution">
    <text evidence="2">The sequence shown here is derived from an EMBL/GenBank/DDBJ whole genome shotgun (WGS) entry which is preliminary data.</text>
</comment>
<dbReference type="PANTHER" id="PTHR33164">
    <property type="entry name" value="TRANSCRIPTIONAL REGULATOR, MARR FAMILY"/>
    <property type="match status" value="1"/>
</dbReference>
<dbReference type="Gene3D" id="1.10.10.10">
    <property type="entry name" value="Winged helix-like DNA-binding domain superfamily/Winged helix DNA-binding domain"/>
    <property type="match status" value="1"/>
</dbReference>
<dbReference type="PROSITE" id="PS50995">
    <property type="entry name" value="HTH_MARR_2"/>
    <property type="match status" value="1"/>
</dbReference>
<dbReference type="PANTHER" id="PTHR33164:SF104">
    <property type="entry name" value="TRANSCRIPTIONAL REGULATORY PROTEIN"/>
    <property type="match status" value="1"/>
</dbReference>
<organism evidence="2 3">
    <name type="scientific">Actinoallomurus acaciae</name>
    <dbReference type="NCBI Taxonomy" id="502577"/>
    <lineage>
        <taxon>Bacteria</taxon>
        <taxon>Bacillati</taxon>
        <taxon>Actinomycetota</taxon>
        <taxon>Actinomycetes</taxon>
        <taxon>Streptosporangiales</taxon>
        <taxon>Thermomonosporaceae</taxon>
        <taxon>Actinoallomurus</taxon>
    </lineage>
</organism>
<dbReference type="PRINTS" id="PR00598">
    <property type="entry name" value="HTHMARR"/>
</dbReference>
<dbReference type="RefSeq" id="WP_378209863.1">
    <property type="nucleotide sequence ID" value="NZ_JBHLZP010000341.1"/>
</dbReference>
<dbReference type="InterPro" id="IPR039422">
    <property type="entry name" value="MarR/SlyA-like"/>
</dbReference>
<sequence>MKDGGDAVDVIIDQWRRERPDLDLSAMAVFGRLVQVAAMLGPVTEAVFVRHGMRGGEFDVLAALRRSGPPYALMPSELAADLMMSRAGMTSRVDRLEAAGFVERSLDPNDRRSFRITLTDKGLKAVDAALGEHAENLARLSACMTDEERHTLEHALRGLLRTLAD</sequence>
<dbReference type="InterPro" id="IPR036390">
    <property type="entry name" value="WH_DNA-bd_sf"/>
</dbReference>
<dbReference type="InterPro" id="IPR000835">
    <property type="entry name" value="HTH_MarR-typ"/>
</dbReference>
<dbReference type="SUPFAM" id="SSF46785">
    <property type="entry name" value="Winged helix' DNA-binding domain"/>
    <property type="match status" value="1"/>
</dbReference>
<dbReference type="SMART" id="SM00347">
    <property type="entry name" value="HTH_MARR"/>
    <property type="match status" value="1"/>
</dbReference>
<protein>
    <submittedName>
        <fullName evidence="2">MarR family winged helix-turn-helix transcriptional regulator</fullName>
    </submittedName>
</protein>
<feature type="domain" description="HTH marR-type" evidence="1">
    <location>
        <begin position="26"/>
        <end position="161"/>
    </location>
</feature>
<keyword evidence="3" id="KW-1185">Reference proteome</keyword>
<dbReference type="Pfam" id="PF12802">
    <property type="entry name" value="MarR_2"/>
    <property type="match status" value="1"/>
</dbReference>
<name>A0ABV5YRN7_9ACTN</name>
<evidence type="ECO:0000313" key="3">
    <source>
        <dbReference type="Proteomes" id="UP001589627"/>
    </source>
</evidence>
<accession>A0ABV5YRN7</accession>
<evidence type="ECO:0000259" key="1">
    <source>
        <dbReference type="PROSITE" id="PS50995"/>
    </source>
</evidence>
<dbReference type="Proteomes" id="UP001589627">
    <property type="component" value="Unassembled WGS sequence"/>
</dbReference>
<dbReference type="EMBL" id="JBHLZP010000341">
    <property type="protein sequence ID" value="MFB9837082.1"/>
    <property type="molecule type" value="Genomic_DNA"/>
</dbReference>
<evidence type="ECO:0000313" key="2">
    <source>
        <dbReference type="EMBL" id="MFB9837082.1"/>
    </source>
</evidence>
<gene>
    <name evidence="2" type="ORF">ACFFNX_33415</name>
</gene>
<dbReference type="InterPro" id="IPR036388">
    <property type="entry name" value="WH-like_DNA-bd_sf"/>
</dbReference>
<reference evidence="2 3" key="1">
    <citation type="submission" date="2024-09" db="EMBL/GenBank/DDBJ databases">
        <authorList>
            <person name="Sun Q."/>
            <person name="Mori K."/>
        </authorList>
    </citation>
    <scope>NUCLEOTIDE SEQUENCE [LARGE SCALE GENOMIC DNA]</scope>
    <source>
        <strain evidence="2 3">TBRC 0563</strain>
    </source>
</reference>
<proteinExistence type="predicted"/>